<dbReference type="EMBL" id="CM003379">
    <property type="protein sequence ID" value="KOM53711.1"/>
    <property type="molecule type" value="Genomic_DNA"/>
</dbReference>
<organism evidence="2 3">
    <name type="scientific">Phaseolus angularis</name>
    <name type="common">Azuki bean</name>
    <name type="synonym">Vigna angularis</name>
    <dbReference type="NCBI Taxonomy" id="3914"/>
    <lineage>
        <taxon>Eukaryota</taxon>
        <taxon>Viridiplantae</taxon>
        <taxon>Streptophyta</taxon>
        <taxon>Embryophyta</taxon>
        <taxon>Tracheophyta</taxon>
        <taxon>Spermatophyta</taxon>
        <taxon>Magnoliopsida</taxon>
        <taxon>eudicotyledons</taxon>
        <taxon>Gunneridae</taxon>
        <taxon>Pentapetalae</taxon>
        <taxon>rosids</taxon>
        <taxon>fabids</taxon>
        <taxon>Fabales</taxon>
        <taxon>Fabaceae</taxon>
        <taxon>Papilionoideae</taxon>
        <taxon>50 kb inversion clade</taxon>
        <taxon>NPAAA clade</taxon>
        <taxon>indigoferoid/millettioid clade</taxon>
        <taxon>Phaseoleae</taxon>
        <taxon>Vigna</taxon>
    </lineage>
</organism>
<keyword evidence="1" id="KW-0732">Signal</keyword>
<feature type="chain" id="PRO_5005596572" description="Secreted protein" evidence="1">
    <location>
        <begin position="26"/>
        <end position="131"/>
    </location>
</feature>
<dbReference type="Gramene" id="KOM53711">
    <property type="protein sequence ID" value="KOM53711"/>
    <property type="gene ID" value="LR48_Vigan09g237000"/>
</dbReference>
<feature type="signal peptide" evidence="1">
    <location>
        <begin position="1"/>
        <end position="25"/>
    </location>
</feature>
<sequence>MSFASVRCPLLLSAVVLSLPATVNCSLKLFNLVLCHLTYVRRWPSPSAVVRRHCSVRRPLDLVRLFTRRPTPPVPESDSPPRFATRRFFVRCEQARTVHAPPSARRKVTATPPQLSPEHPFSVLTLKTLLQ</sequence>
<accession>A0A0L9VF75</accession>
<evidence type="ECO:0000256" key="1">
    <source>
        <dbReference type="SAM" id="SignalP"/>
    </source>
</evidence>
<gene>
    <name evidence="2" type="ORF">LR48_Vigan09g237000</name>
</gene>
<dbReference type="Proteomes" id="UP000053144">
    <property type="component" value="Chromosome 9"/>
</dbReference>
<name>A0A0L9VF75_PHAAN</name>
<dbReference type="AlphaFoldDB" id="A0A0L9VF75"/>
<protein>
    <recommendedName>
        <fullName evidence="4">Secreted protein</fullName>
    </recommendedName>
</protein>
<evidence type="ECO:0008006" key="4">
    <source>
        <dbReference type="Google" id="ProtNLM"/>
    </source>
</evidence>
<proteinExistence type="predicted"/>
<evidence type="ECO:0000313" key="3">
    <source>
        <dbReference type="Proteomes" id="UP000053144"/>
    </source>
</evidence>
<reference evidence="3" key="1">
    <citation type="journal article" date="2015" name="Proc. Natl. Acad. Sci. U.S.A.">
        <title>Genome sequencing of adzuki bean (Vigna angularis) provides insight into high starch and low fat accumulation and domestication.</title>
        <authorList>
            <person name="Yang K."/>
            <person name="Tian Z."/>
            <person name="Chen C."/>
            <person name="Luo L."/>
            <person name="Zhao B."/>
            <person name="Wang Z."/>
            <person name="Yu L."/>
            <person name="Li Y."/>
            <person name="Sun Y."/>
            <person name="Li W."/>
            <person name="Chen Y."/>
            <person name="Li Y."/>
            <person name="Zhang Y."/>
            <person name="Ai D."/>
            <person name="Zhao J."/>
            <person name="Shang C."/>
            <person name="Ma Y."/>
            <person name="Wu B."/>
            <person name="Wang M."/>
            <person name="Gao L."/>
            <person name="Sun D."/>
            <person name="Zhang P."/>
            <person name="Guo F."/>
            <person name="Wang W."/>
            <person name="Li Y."/>
            <person name="Wang J."/>
            <person name="Varshney R.K."/>
            <person name="Wang J."/>
            <person name="Ling H.Q."/>
            <person name="Wan P."/>
        </authorList>
    </citation>
    <scope>NUCLEOTIDE SEQUENCE</scope>
    <source>
        <strain evidence="3">cv. Jingnong 6</strain>
    </source>
</reference>
<evidence type="ECO:0000313" key="2">
    <source>
        <dbReference type="EMBL" id="KOM53711.1"/>
    </source>
</evidence>